<keyword evidence="1" id="KW-0472">Membrane</keyword>
<dbReference type="PANTHER" id="PTHR40278">
    <property type="entry name" value="DNA UTILIZATION PROTEIN HOFN"/>
    <property type="match status" value="1"/>
</dbReference>
<keyword evidence="1" id="KW-1133">Transmembrane helix</keyword>
<dbReference type="PROSITE" id="PS51257">
    <property type="entry name" value="PROKAR_LIPOPROTEIN"/>
    <property type="match status" value="1"/>
</dbReference>
<dbReference type="InterPro" id="IPR007813">
    <property type="entry name" value="PilN"/>
</dbReference>
<keyword evidence="3" id="KW-1185">Reference proteome</keyword>
<dbReference type="AlphaFoldDB" id="A0A3G1KNF8"/>
<gene>
    <name evidence="2" type="ORF">DCMF_03615</name>
</gene>
<keyword evidence="1" id="KW-0812">Transmembrane</keyword>
<dbReference type="InterPro" id="IPR052534">
    <property type="entry name" value="Extracell_DNA_Util/SecSys_Comp"/>
</dbReference>
<name>A0A3G1KNF8_FORW1</name>
<evidence type="ECO:0000313" key="2">
    <source>
        <dbReference type="EMBL" id="ATW23999.1"/>
    </source>
</evidence>
<organism evidence="2 3">
    <name type="scientific">Formimonas warabiya</name>
    <dbReference type="NCBI Taxonomy" id="1761012"/>
    <lineage>
        <taxon>Bacteria</taxon>
        <taxon>Bacillati</taxon>
        <taxon>Bacillota</taxon>
        <taxon>Clostridia</taxon>
        <taxon>Eubacteriales</taxon>
        <taxon>Peptococcaceae</taxon>
        <taxon>Candidatus Formimonas</taxon>
    </lineage>
</organism>
<evidence type="ECO:0000313" key="3">
    <source>
        <dbReference type="Proteomes" id="UP000323521"/>
    </source>
</evidence>
<reference evidence="2 3" key="1">
    <citation type="submission" date="2016-10" db="EMBL/GenBank/DDBJ databases">
        <title>Complete Genome Sequence of Peptococcaceae strain DCMF.</title>
        <authorList>
            <person name="Edwards R.J."/>
            <person name="Holland S.I."/>
            <person name="Deshpande N.P."/>
            <person name="Wong Y.K."/>
            <person name="Ertan H."/>
            <person name="Manefield M."/>
            <person name="Russell T.L."/>
            <person name="Lee M.J."/>
        </authorList>
    </citation>
    <scope>NUCLEOTIDE SEQUENCE [LARGE SCALE GENOMIC DNA]</scope>
    <source>
        <strain evidence="2 3">DCMF</strain>
    </source>
</reference>
<dbReference type="KEGG" id="fwa:DCMF_03615"/>
<dbReference type="RefSeq" id="WP_148133172.1">
    <property type="nucleotide sequence ID" value="NZ_CP017634.1"/>
</dbReference>
<evidence type="ECO:0000256" key="1">
    <source>
        <dbReference type="SAM" id="Phobius"/>
    </source>
</evidence>
<dbReference type="PANTHER" id="PTHR40278:SF1">
    <property type="entry name" value="DNA UTILIZATION PROTEIN HOFN"/>
    <property type="match status" value="1"/>
</dbReference>
<evidence type="ECO:0008006" key="4">
    <source>
        <dbReference type="Google" id="ProtNLM"/>
    </source>
</evidence>
<accession>A0A3G1KNF8</accession>
<dbReference type="Pfam" id="PF05137">
    <property type="entry name" value="PilN"/>
    <property type="match status" value="1"/>
</dbReference>
<feature type="transmembrane region" description="Helical" evidence="1">
    <location>
        <begin position="24"/>
        <end position="47"/>
    </location>
</feature>
<dbReference type="EMBL" id="CP017634">
    <property type="protein sequence ID" value="ATW23999.1"/>
    <property type="molecule type" value="Genomic_DNA"/>
</dbReference>
<proteinExistence type="predicted"/>
<sequence length="182" mass="20391">MKKNINLLPVELQKKASVKTQRNLLMMLAGLIACTVLIVFTGFFAWIKICEYRLAHLDQSIATIMPKDALEKSYQQENLQMEKDLQNLEQIQEGRIDWTTILQDMNNHLPRDMWITGFSSQGGKVSITGLTADVSEIGVFIYELNQLAYFSDLSLGKTGEVTAGNLTLNEFSIVGTLVKGSE</sequence>
<protein>
    <recommendedName>
        <fullName evidence="4">PilN domain-containing protein</fullName>
    </recommendedName>
</protein>
<dbReference type="Proteomes" id="UP000323521">
    <property type="component" value="Chromosome"/>
</dbReference>
<dbReference type="OrthoDB" id="1804728at2"/>